<dbReference type="PANTHER" id="PTHR30590">
    <property type="entry name" value="INNER MEMBRANE PROTEIN"/>
    <property type="match status" value="1"/>
</dbReference>
<evidence type="ECO:0000313" key="5">
    <source>
        <dbReference type="Proteomes" id="UP000661918"/>
    </source>
</evidence>
<reference evidence="5" key="1">
    <citation type="journal article" date="2019" name="Int. J. Syst. Evol. Microbiol.">
        <title>The Global Catalogue of Microorganisms (GCM) 10K type strain sequencing project: providing services to taxonomists for standard genome sequencing and annotation.</title>
        <authorList>
            <consortium name="The Broad Institute Genomics Platform"/>
            <consortium name="The Broad Institute Genome Sequencing Center for Infectious Disease"/>
            <person name="Wu L."/>
            <person name="Ma J."/>
        </authorList>
    </citation>
    <scope>NUCLEOTIDE SEQUENCE [LARGE SCALE GENOMIC DNA]</scope>
    <source>
        <strain evidence="5">JCM 15443</strain>
    </source>
</reference>
<organism evidence="4 5">
    <name type="scientific">Deinococcus aerophilus</name>
    <dbReference type="NCBI Taxonomy" id="522488"/>
    <lineage>
        <taxon>Bacteria</taxon>
        <taxon>Thermotogati</taxon>
        <taxon>Deinococcota</taxon>
        <taxon>Deinococci</taxon>
        <taxon>Deinococcales</taxon>
        <taxon>Deinococcaceae</taxon>
        <taxon>Deinococcus</taxon>
    </lineage>
</organism>
<keyword evidence="2" id="KW-1133">Transmembrane helix</keyword>
<name>A0ABQ2GSR1_9DEIO</name>
<comment type="caution">
    <text evidence="4">The sequence shown here is derived from an EMBL/GenBank/DDBJ whole genome shotgun (WGS) entry which is preliminary data.</text>
</comment>
<evidence type="ECO:0000313" key="4">
    <source>
        <dbReference type="EMBL" id="GGM11509.1"/>
    </source>
</evidence>
<dbReference type="InterPro" id="IPR007349">
    <property type="entry name" value="DUF418"/>
</dbReference>
<feature type="transmembrane region" description="Helical" evidence="2">
    <location>
        <begin position="127"/>
        <end position="142"/>
    </location>
</feature>
<keyword evidence="5" id="KW-1185">Reference proteome</keyword>
<feature type="domain" description="DUF418" evidence="3">
    <location>
        <begin position="232"/>
        <end position="387"/>
    </location>
</feature>
<dbReference type="Proteomes" id="UP000661918">
    <property type="component" value="Unassembled WGS sequence"/>
</dbReference>
<dbReference type="EMBL" id="BMOM01000015">
    <property type="protein sequence ID" value="GGM11509.1"/>
    <property type="molecule type" value="Genomic_DNA"/>
</dbReference>
<evidence type="ECO:0000256" key="2">
    <source>
        <dbReference type="SAM" id="Phobius"/>
    </source>
</evidence>
<evidence type="ECO:0000256" key="1">
    <source>
        <dbReference type="SAM" id="MobiDB-lite"/>
    </source>
</evidence>
<feature type="transmembrane region" description="Helical" evidence="2">
    <location>
        <begin position="286"/>
        <end position="302"/>
    </location>
</feature>
<protein>
    <recommendedName>
        <fullName evidence="3">DUF418 domain-containing protein</fullName>
    </recommendedName>
</protein>
<proteinExistence type="predicted"/>
<keyword evidence="2" id="KW-0812">Transmembrane</keyword>
<feature type="transmembrane region" description="Helical" evidence="2">
    <location>
        <begin position="149"/>
        <end position="172"/>
    </location>
</feature>
<evidence type="ECO:0000259" key="3">
    <source>
        <dbReference type="Pfam" id="PF04235"/>
    </source>
</evidence>
<feature type="transmembrane region" description="Helical" evidence="2">
    <location>
        <begin position="248"/>
        <end position="266"/>
    </location>
</feature>
<sequence length="393" mass="41716">MTAPSSLPPDAVPPEQAGPPASPRGPVRRRAPLPDVLRGVALLGILLVNAQDFAGFREWTQTGADRAVQVLTDVFANGRFISIFAMLFGWGASGLLARQGAGVFLRRHLVLLAVGTLHYVLVWHGDIISLYAVVAFALLFTLRLNVRGLLWLAGGLGVWWLGLGVLEGLAALERGMEAARFSGLPPLDSGETYGAVVTERAVDFLGNLIGGALYNGAWLLALFCLGAAARQAGVLLRPHEHLRLLRGLSVWGLVIGLPLGGLLAWMNTRGDYASGVLSVPVRMGGGLASALGYVGIIGLLTVRERLGPLEAFAASGRVAMSNYLAQSVVMTAVFYPYAGAQFGRWGAAAAVGLALVLALAQLPLSAWWLRRFGTGPLEWLVRRLVYGRTRQGG</sequence>
<gene>
    <name evidence="4" type="ORF">GCM10010841_20060</name>
</gene>
<accession>A0ABQ2GSR1</accession>
<dbReference type="RefSeq" id="WP_188904029.1">
    <property type="nucleotide sequence ID" value="NZ_BMOM01000015.1"/>
</dbReference>
<dbReference type="Pfam" id="PF04235">
    <property type="entry name" value="DUF418"/>
    <property type="match status" value="1"/>
</dbReference>
<keyword evidence="2" id="KW-0472">Membrane</keyword>
<feature type="transmembrane region" description="Helical" evidence="2">
    <location>
        <begin position="345"/>
        <end position="369"/>
    </location>
</feature>
<feature type="transmembrane region" description="Helical" evidence="2">
    <location>
        <begin position="323"/>
        <end position="339"/>
    </location>
</feature>
<dbReference type="PANTHER" id="PTHR30590:SF2">
    <property type="entry name" value="INNER MEMBRANE PROTEIN"/>
    <property type="match status" value="1"/>
</dbReference>
<feature type="transmembrane region" description="Helical" evidence="2">
    <location>
        <begin position="76"/>
        <end position="97"/>
    </location>
</feature>
<dbReference type="InterPro" id="IPR052529">
    <property type="entry name" value="Bact_Transport_Assoc"/>
</dbReference>
<feature type="compositionally biased region" description="Pro residues" evidence="1">
    <location>
        <begin position="1"/>
        <end position="23"/>
    </location>
</feature>
<feature type="region of interest" description="Disordered" evidence="1">
    <location>
        <begin position="1"/>
        <end position="29"/>
    </location>
</feature>